<reference evidence="2" key="2">
    <citation type="submission" date="2025-08" db="UniProtKB">
        <authorList>
            <consortium name="RefSeq"/>
        </authorList>
    </citation>
    <scope>IDENTIFICATION</scope>
    <source>
        <tissue evidence="2">Leaf</tissue>
    </source>
</reference>
<evidence type="ECO:0000313" key="2">
    <source>
        <dbReference type="RefSeq" id="XP_075091548.1"/>
    </source>
</evidence>
<reference evidence="1" key="1">
    <citation type="journal article" date="2014" name="Nat. Commun.">
        <title>The tobacco genome sequence and its comparison with those of tomato and potato.</title>
        <authorList>
            <person name="Sierro N."/>
            <person name="Battey J.N."/>
            <person name="Ouadi S."/>
            <person name="Bakaher N."/>
            <person name="Bovet L."/>
            <person name="Willig A."/>
            <person name="Goepfert S."/>
            <person name="Peitsch M.C."/>
            <person name="Ivanov N.V."/>
        </authorList>
    </citation>
    <scope>NUCLEOTIDE SEQUENCE [LARGE SCALE GENOMIC DNA]</scope>
</reference>
<name>A0AC58T2V6_TOBAC</name>
<sequence>MGFGRKWVNWIRFCISTVKFSILINGAPEGFFPSERGLRQRDPLSPFLFILPMEGLNNMLRIAQGNGWVKGFNVARNQIDRLEVTHLQYADDTLIFCDADVTEVKYLRVILIIFEAISRLHINWRKSQIFTVNEVSNIQLLAGILGGEIGFIPTIYLGMSLGAKSKSKDMWNGVLKKYEKKLARWKSNYISLGGRLVLINSVLDALPTYMLSLFPIPANVDKRLDTLRRNFLWHGNKEKKGLHLVKWKTLTLNKKKGGVGVRNLRMQNKSLLMKWLWRFTREDQALWRKVIKAKYGKEGFWMTKQVNNAYGTSLWRTIRNLWTNFADKLQFNVRDGRKTLFWEDNWREMIHFVGAKTAVGCTQSAQPTIREAVLTHDNLRRRGMSICSRCYLCGQETINHLFLHCRVTSQLWDLFINLRGIRWSMPGRTSELLSSWNEGGKCTASNKDRWKIVPELPKFITHTNLVLLPKKKEVNTFSDMRPIILSNFITKVFSRVIHARLVGLLPNLISDEKFGFVKGRSIVENVLLTQEIITDIRLRMRAGPNVVIKLDMTKAYDRLS</sequence>
<accession>A0AC58T2V6</accession>
<organism evidence="1 2">
    <name type="scientific">Nicotiana tabacum</name>
    <name type="common">Common tobacco</name>
    <dbReference type="NCBI Taxonomy" id="4097"/>
    <lineage>
        <taxon>Eukaryota</taxon>
        <taxon>Viridiplantae</taxon>
        <taxon>Streptophyta</taxon>
        <taxon>Embryophyta</taxon>
        <taxon>Tracheophyta</taxon>
        <taxon>Spermatophyta</taxon>
        <taxon>Magnoliopsida</taxon>
        <taxon>eudicotyledons</taxon>
        <taxon>Gunneridae</taxon>
        <taxon>Pentapetalae</taxon>
        <taxon>asterids</taxon>
        <taxon>lamiids</taxon>
        <taxon>Solanales</taxon>
        <taxon>Solanaceae</taxon>
        <taxon>Nicotianoideae</taxon>
        <taxon>Nicotianeae</taxon>
        <taxon>Nicotiana</taxon>
    </lineage>
</organism>
<dbReference type="RefSeq" id="XP_075091548.1">
    <property type="nucleotide sequence ID" value="XM_075235447.1"/>
</dbReference>
<evidence type="ECO:0000313" key="1">
    <source>
        <dbReference type="Proteomes" id="UP000790787"/>
    </source>
</evidence>
<gene>
    <name evidence="2" type="primary">LOC142171749</name>
</gene>
<keyword evidence="1" id="KW-1185">Reference proteome</keyword>
<proteinExistence type="predicted"/>
<protein>
    <submittedName>
        <fullName evidence="2">Uncharacterized protein LOC142171749</fullName>
    </submittedName>
</protein>
<dbReference type="Proteomes" id="UP000790787">
    <property type="component" value="Chromosome 17"/>
</dbReference>